<dbReference type="PROSITE" id="PS00080">
    <property type="entry name" value="MULTICOPPER_OXIDASE2"/>
    <property type="match status" value="1"/>
</dbReference>
<evidence type="ECO:0000256" key="2">
    <source>
        <dbReference type="ARBA" id="ARBA00001935"/>
    </source>
</evidence>
<evidence type="ECO:0000256" key="3">
    <source>
        <dbReference type="ARBA" id="ARBA00010609"/>
    </source>
</evidence>
<organism evidence="13 14">
    <name type="scientific">Ustilago trichophora</name>
    <dbReference type="NCBI Taxonomy" id="86804"/>
    <lineage>
        <taxon>Eukaryota</taxon>
        <taxon>Fungi</taxon>
        <taxon>Dikarya</taxon>
        <taxon>Basidiomycota</taxon>
        <taxon>Ustilaginomycotina</taxon>
        <taxon>Ustilaginomycetes</taxon>
        <taxon>Ustilaginales</taxon>
        <taxon>Ustilaginaceae</taxon>
        <taxon>Ustilago</taxon>
    </lineage>
</organism>
<keyword evidence="14" id="KW-1185">Reference proteome</keyword>
<dbReference type="Pfam" id="PF07732">
    <property type="entry name" value="Cu-oxidase_3"/>
    <property type="match status" value="1"/>
</dbReference>
<evidence type="ECO:0000256" key="9">
    <source>
        <dbReference type="SAM" id="SignalP"/>
    </source>
</evidence>
<evidence type="ECO:0000313" key="14">
    <source>
        <dbReference type="Proteomes" id="UP000324022"/>
    </source>
</evidence>
<dbReference type="InterPro" id="IPR045087">
    <property type="entry name" value="Cu-oxidase_fam"/>
</dbReference>
<dbReference type="AlphaFoldDB" id="A0A5C3EKP0"/>
<dbReference type="GO" id="GO:0005507">
    <property type="term" value="F:copper ion binding"/>
    <property type="evidence" value="ECO:0007669"/>
    <property type="project" value="InterPro"/>
</dbReference>
<evidence type="ECO:0000256" key="6">
    <source>
        <dbReference type="ARBA" id="ARBA00023002"/>
    </source>
</evidence>
<dbReference type="Pfam" id="PF07731">
    <property type="entry name" value="Cu-oxidase_2"/>
    <property type="match status" value="1"/>
</dbReference>
<evidence type="ECO:0000256" key="5">
    <source>
        <dbReference type="ARBA" id="ARBA00022723"/>
    </source>
</evidence>
<keyword evidence="6" id="KW-0560">Oxidoreductase</keyword>
<dbReference type="InterPro" id="IPR033138">
    <property type="entry name" value="Cu_oxidase_CS"/>
</dbReference>
<feature type="domain" description="Plastocyanin-like" evidence="11">
    <location>
        <begin position="585"/>
        <end position="727"/>
    </location>
</feature>
<proteinExistence type="inferred from homology"/>
<comment type="cofactor">
    <cofactor evidence="2">
        <name>Cu cation</name>
        <dbReference type="ChEBI" id="CHEBI:23378"/>
    </cofactor>
</comment>
<dbReference type="InterPro" id="IPR011706">
    <property type="entry name" value="Cu-oxidase_C"/>
</dbReference>
<dbReference type="Pfam" id="PF00394">
    <property type="entry name" value="Cu-oxidase"/>
    <property type="match status" value="2"/>
</dbReference>
<evidence type="ECO:0000313" key="13">
    <source>
        <dbReference type="EMBL" id="SPO30071.1"/>
    </source>
</evidence>
<feature type="chain" id="PRO_5022865331" description="laccase" evidence="9">
    <location>
        <begin position="32"/>
        <end position="780"/>
    </location>
</feature>
<evidence type="ECO:0000259" key="12">
    <source>
        <dbReference type="Pfam" id="PF07732"/>
    </source>
</evidence>
<keyword evidence="7" id="KW-0186">Copper</keyword>
<feature type="signal peptide" evidence="9">
    <location>
        <begin position="1"/>
        <end position="31"/>
    </location>
</feature>
<dbReference type="EC" id="1.10.3.2" evidence="4"/>
<dbReference type="EMBL" id="OOIN01000031">
    <property type="protein sequence ID" value="SPO30071.1"/>
    <property type="molecule type" value="Genomic_DNA"/>
</dbReference>
<reference evidence="13 14" key="1">
    <citation type="submission" date="2018-03" db="EMBL/GenBank/DDBJ databases">
        <authorList>
            <person name="Guldener U."/>
        </authorList>
    </citation>
    <scope>NUCLEOTIDE SEQUENCE [LARGE SCALE GENOMIC DNA]</scope>
    <source>
        <strain evidence="13 14">NBRC100155</strain>
    </source>
</reference>
<dbReference type="SUPFAM" id="SSF49503">
    <property type="entry name" value="Cupredoxins"/>
    <property type="match status" value="3"/>
</dbReference>
<dbReference type="PANTHER" id="PTHR11709:SF394">
    <property type="entry name" value="FI03373P-RELATED"/>
    <property type="match status" value="1"/>
</dbReference>
<dbReference type="PANTHER" id="PTHR11709">
    <property type="entry name" value="MULTI-COPPER OXIDASE"/>
    <property type="match status" value="1"/>
</dbReference>
<evidence type="ECO:0000256" key="1">
    <source>
        <dbReference type="ARBA" id="ARBA00000349"/>
    </source>
</evidence>
<evidence type="ECO:0000256" key="4">
    <source>
        <dbReference type="ARBA" id="ARBA00012297"/>
    </source>
</evidence>
<accession>A0A5C3EKP0</accession>
<name>A0A5C3EKP0_9BASI</name>
<dbReference type="Gene3D" id="2.60.40.420">
    <property type="entry name" value="Cupredoxins - blue copper proteins"/>
    <property type="match status" value="3"/>
</dbReference>
<dbReference type="InterPro" id="IPR002355">
    <property type="entry name" value="Cu_oxidase_Cu_BS"/>
</dbReference>
<dbReference type="InterPro" id="IPR008972">
    <property type="entry name" value="Cupredoxin"/>
</dbReference>
<dbReference type="InterPro" id="IPR011707">
    <property type="entry name" value="Cu-oxidase-like_N"/>
</dbReference>
<dbReference type="OrthoDB" id="2121828at2759"/>
<gene>
    <name evidence="13" type="ORF">UTRI_05910</name>
</gene>
<keyword evidence="9" id="KW-0732">Signal</keyword>
<dbReference type="PROSITE" id="PS00079">
    <property type="entry name" value="MULTICOPPER_OXIDASE1"/>
    <property type="match status" value="1"/>
</dbReference>
<evidence type="ECO:0000259" key="11">
    <source>
        <dbReference type="Pfam" id="PF07731"/>
    </source>
</evidence>
<comment type="similarity">
    <text evidence="3">Belongs to the multicopper oxidase family.</text>
</comment>
<keyword evidence="5" id="KW-0479">Metal-binding</keyword>
<dbReference type="GO" id="GO:0052716">
    <property type="term" value="F:hydroquinone:oxygen oxidoreductase activity"/>
    <property type="evidence" value="ECO:0007669"/>
    <property type="project" value="UniProtKB-EC"/>
</dbReference>
<feature type="domain" description="Plastocyanin-like" evidence="12">
    <location>
        <begin position="70"/>
        <end position="188"/>
    </location>
</feature>
<dbReference type="InterPro" id="IPR001117">
    <property type="entry name" value="Cu-oxidase_2nd"/>
</dbReference>
<evidence type="ECO:0000259" key="10">
    <source>
        <dbReference type="Pfam" id="PF00394"/>
    </source>
</evidence>
<evidence type="ECO:0000256" key="8">
    <source>
        <dbReference type="ARBA" id="ARBA00023180"/>
    </source>
</evidence>
<feature type="domain" description="Plastocyanin-like" evidence="10">
    <location>
        <begin position="365"/>
        <end position="417"/>
    </location>
</feature>
<protein>
    <recommendedName>
        <fullName evidence="4">laccase</fullName>
        <ecNumber evidence="4">1.10.3.2</ecNumber>
    </recommendedName>
</protein>
<dbReference type="Proteomes" id="UP000324022">
    <property type="component" value="Unassembled WGS sequence"/>
</dbReference>
<evidence type="ECO:0000256" key="7">
    <source>
        <dbReference type="ARBA" id="ARBA00023008"/>
    </source>
</evidence>
<feature type="domain" description="Plastocyanin-like" evidence="10">
    <location>
        <begin position="238"/>
        <end position="344"/>
    </location>
</feature>
<sequence length="780" mass="86256">MKSPARWHALAALNLLFTILVVLLTSGTALALPSDKPSCNPASPTKCTPPKLAPNPSAAIVTVRHHTLNVTTSTIFQSCDPFASAPLINSSFPGPTIRARAGEILQVRVLNHLSSGDNLTMHFHGLSMHKHPVMDGTVMISQWPITSGKYFDYRIPLTAEDKGSYFLHSHAGVQAMTAYAVLIVEDPEEETLVDPSGYTEEVDKEGRGSVQFDHVYGDVGLNQGGRSGGKSPYRWDEDRILAVGDWWSYSSPELIEEQLDADPFIWPGSASKLLFNGQSSPDPLVSAGVAPACDQKKADAVKVSCKDAPKDCSTWQRYPEIHLDFAKTYRLRFIGATSLMYVSAAILKPSTKPFTAAVGELGLEKMKLIEVDGGYIDAFEVDRVEFTTGQRYSALYTSRSKAQVQKDGTGGVYWMRIESRWRSGPSMWIKILYPNPSSKSASITPPIDTSLKTDIQLLPNETFGWVTSSLSPLSKRNGPQWWYSEPMPQDSEVTRTVVLDTQQVKFYSSGKGIKWSDNGEVYNESHPSPVPYLMRTFLGDLPFPTAQQFSSALYNPTTYQTSGDIQAIIAPGVEEASAAKRRKWAQGYDEKLNMFFAKKGQVIDIVIVNRPSEISQSVEIHPWHMHSKKHHTRMIQAGSFSFQRLESLYSSSTGYRNPIQRDTTVVYANPGAAYLKETVPNPAINDGGFAVLRYKVDPSNAGIFLLHCHIQFHLYMGMATAWTIAPDELADKAGIYWPKLDVEAKNDVGVKDAGKTKGQSNVQGLGWNWFKYGADVQDVE</sequence>
<keyword evidence="8" id="KW-0325">Glycoprotein</keyword>
<comment type="catalytic activity">
    <reaction evidence="1">
        <text>4 hydroquinone + O2 = 4 benzosemiquinone + 2 H2O</text>
        <dbReference type="Rhea" id="RHEA:11276"/>
        <dbReference type="ChEBI" id="CHEBI:15377"/>
        <dbReference type="ChEBI" id="CHEBI:15379"/>
        <dbReference type="ChEBI" id="CHEBI:17594"/>
        <dbReference type="ChEBI" id="CHEBI:17977"/>
        <dbReference type="EC" id="1.10.3.2"/>
    </reaction>
</comment>